<dbReference type="Proteomes" id="UP000828390">
    <property type="component" value="Unassembled WGS sequence"/>
</dbReference>
<dbReference type="PANTHER" id="PTHR24171">
    <property type="entry name" value="ANKYRIN REPEAT DOMAIN-CONTAINING PROTEIN 39-RELATED"/>
    <property type="match status" value="1"/>
</dbReference>
<dbReference type="Pfam" id="PF12796">
    <property type="entry name" value="Ank_2"/>
    <property type="match status" value="2"/>
</dbReference>
<organism evidence="4 5">
    <name type="scientific">Dreissena polymorpha</name>
    <name type="common">Zebra mussel</name>
    <name type="synonym">Mytilus polymorpha</name>
    <dbReference type="NCBI Taxonomy" id="45954"/>
    <lineage>
        <taxon>Eukaryota</taxon>
        <taxon>Metazoa</taxon>
        <taxon>Spiralia</taxon>
        <taxon>Lophotrochozoa</taxon>
        <taxon>Mollusca</taxon>
        <taxon>Bivalvia</taxon>
        <taxon>Autobranchia</taxon>
        <taxon>Heteroconchia</taxon>
        <taxon>Euheterodonta</taxon>
        <taxon>Imparidentia</taxon>
        <taxon>Neoheterodontei</taxon>
        <taxon>Myida</taxon>
        <taxon>Dreissenoidea</taxon>
        <taxon>Dreissenidae</taxon>
        <taxon>Dreissena</taxon>
    </lineage>
</organism>
<reference evidence="4" key="2">
    <citation type="submission" date="2020-11" db="EMBL/GenBank/DDBJ databases">
        <authorList>
            <person name="McCartney M.A."/>
            <person name="Auch B."/>
            <person name="Kono T."/>
            <person name="Mallez S."/>
            <person name="Becker A."/>
            <person name="Gohl D.M."/>
            <person name="Silverstein K.A.T."/>
            <person name="Koren S."/>
            <person name="Bechman K.B."/>
            <person name="Herman A."/>
            <person name="Abrahante J.E."/>
            <person name="Garbe J."/>
        </authorList>
    </citation>
    <scope>NUCLEOTIDE SEQUENCE</scope>
    <source>
        <strain evidence="4">Duluth1</strain>
        <tissue evidence="4">Whole animal</tissue>
    </source>
</reference>
<accession>A0A9D4DIM9</accession>
<evidence type="ECO:0000256" key="3">
    <source>
        <dbReference type="PROSITE-ProRule" id="PRU00023"/>
    </source>
</evidence>
<evidence type="ECO:0000313" key="4">
    <source>
        <dbReference type="EMBL" id="KAH3749491.1"/>
    </source>
</evidence>
<sequence length="134" mass="14464">MVSSLLQESLHAAALSDHASSVKILLYHGAQIDATDFMKNTPLFGVCEMGHTDVVQTLIDDGARVGMLDKDASLGDHAYICQTLMKYVVDPNIKDSSGRTPIQCAAYGGYVNCMSVLLEHKADTNVNDCEANSR</sequence>
<feature type="repeat" description="ANK" evidence="3">
    <location>
        <begin position="97"/>
        <end position="129"/>
    </location>
</feature>
<dbReference type="PANTHER" id="PTHR24171:SF9">
    <property type="entry name" value="ANKYRIN REPEAT DOMAIN-CONTAINING PROTEIN 39"/>
    <property type="match status" value="1"/>
</dbReference>
<protein>
    <submittedName>
        <fullName evidence="4">Uncharacterized protein</fullName>
    </submittedName>
</protein>
<dbReference type="SMART" id="SM00248">
    <property type="entry name" value="ANK"/>
    <property type="match status" value="3"/>
</dbReference>
<dbReference type="InterPro" id="IPR002110">
    <property type="entry name" value="Ankyrin_rpt"/>
</dbReference>
<dbReference type="EMBL" id="JAIWYP010000010">
    <property type="protein sequence ID" value="KAH3749491.1"/>
    <property type="molecule type" value="Genomic_DNA"/>
</dbReference>
<keyword evidence="2 3" id="KW-0040">ANK repeat</keyword>
<keyword evidence="1" id="KW-0677">Repeat</keyword>
<feature type="repeat" description="ANK" evidence="3">
    <location>
        <begin position="38"/>
        <end position="70"/>
    </location>
</feature>
<comment type="caution">
    <text evidence="4">The sequence shown here is derived from an EMBL/GenBank/DDBJ whole genome shotgun (WGS) entry which is preliminary data.</text>
</comment>
<gene>
    <name evidence="4" type="ORF">DPMN_183989</name>
</gene>
<evidence type="ECO:0000256" key="1">
    <source>
        <dbReference type="ARBA" id="ARBA00022737"/>
    </source>
</evidence>
<dbReference type="AlphaFoldDB" id="A0A9D4DIM9"/>
<evidence type="ECO:0000313" key="5">
    <source>
        <dbReference type="Proteomes" id="UP000828390"/>
    </source>
</evidence>
<dbReference type="InterPro" id="IPR036770">
    <property type="entry name" value="Ankyrin_rpt-contain_sf"/>
</dbReference>
<dbReference type="Gene3D" id="1.25.40.20">
    <property type="entry name" value="Ankyrin repeat-containing domain"/>
    <property type="match status" value="2"/>
</dbReference>
<name>A0A9D4DIM9_DREPO</name>
<evidence type="ECO:0000256" key="2">
    <source>
        <dbReference type="ARBA" id="ARBA00023043"/>
    </source>
</evidence>
<reference evidence="4" key="1">
    <citation type="journal article" date="2019" name="bioRxiv">
        <title>The Genome of the Zebra Mussel, Dreissena polymorpha: A Resource for Invasive Species Research.</title>
        <authorList>
            <person name="McCartney M.A."/>
            <person name="Auch B."/>
            <person name="Kono T."/>
            <person name="Mallez S."/>
            <person name="Zhang Y."/>
            <person name="Obille A."/>
            <person name="Becker A."/>
            <person name="Abrahante J.E."/>
            <person name="Garbe J."/>
            <person name="Badalamenti J.P."/>
            <person name="Herman A."/>
            <person name="Mangelson H."/>
            <person name="Liachko I."/>
            <person name="Sullivan S."/>
            <person name="Sone E.D."/>
            <person name="Koren S."/>
            <person name="Silverstein K.A.T."/>
            <person name="Beckman K.B."/>
            <person name="Gohl D.M."/>
        </authorList>
    </citation>
    <scope>NUCLEOTIDE SEQUENCE</scope>
    <source>
        <strain evidence="4">Duluth1</strain>
        <tissue evidence="4">Whole animal</tissue>
    </source>
</reference>
<proteinExistence type="predicted"/>
<feature type="repeat" description="ANK" evidence="3">
    <location>
        <begin position="10"/>
        <end position="37"/>
    </location>
</feature>
<dbReference type="SUPFAM" id="SSF48403">
    <property type="entry name" value="Ankyrin repeat"/>
    <property type="match status" value="1"/>
</dbReference>
<dbReference type="PROSITE" id="PS50088">
    <property type="entry name" value="ANK_REPEAT"/>
    <property type="match status" value="3"/>
</dbReference>
<dbReference type="PROSITE" id="PS50297">
    <property type="entry name" value="ANK_REP_REGION"/>
    <property type="match status" value="2"/>
</dbReference>
<keyword evidence="5" id="KW-1185">Reference proteome</keyword>